<keyword evidence="1" id="KW-0732">Signal</keyword>
<evidence type="ECO:0000313" key="4">
    <source>
        <dbReference type="Proteomes" id="UP000021816"/>
    </source>
</evidence>
<dbReference type="PATRIC" id="fig|1454003.3.peg.1328"/>
<evidence type="ECO:0000313" key="3">
    <source>
        <dbReference type="EMBL" id="EXI81277.1"/>
    </source>
</evidence>
<accession>A0A011PW45</accession>
<comment type="caution">
    <text evidence="3">The sequence shown here is derived from an EMBL/GenBank/DDBJ whole genome shotgun (WGS) entry which is preliminary data.</text>
</comment>
<dbReference type="EMBL" id="JEMX01000025">
    <property type="protein sequence ID" value="EXI81277.1"/>
    <property type="molecule type" value="Genomic_DNA"/>
</dbReference>
<evidence type="ECO:0000256" key="1">
    <source>
        <dbReference type="SAM" id="SignalP"/>
    </source>
</evidence>
<dbReference type="InterPro" id="IPR013424">
    <property type="entry name" value="Ice-binding_C"/>
</dbReference>
<evidence type="ECO:0000259" key="2">
    <source>
        <dbReference type="Pfam" id="PF07589"/>
    </source>
</evidence>
<dbReference type="Proteomes" id="UP000021816">
    <property type="component" value="Unassembled WGS sequence"/>
</dbReference>
<dbReference type="NCBIfam" id="TIGR02595">
    <property type="entry name" value="PEP_CTERM"/>
    <property type="match status" value="1"/>
</dbReference>
<feature type="signal peptide" evidence="1">
    <location>
        <begin position="1"/>
        <end position="25"/>
    </location>
</feature>
<organism evidence="3 4">
    <name type="scientific">Candidatus Accumulibacter appositus</name>
    <dbReference type="NCBI Taxonomy" id="1454003"/>
    <lineage>
        <taxon>Bacteria</taxon>
        <taxon>Pseudomonadati</taxon>
        <taxon>Pseudomonadota</taxon>
        <taxon>Betaproteobacteria</taxon>
        <taxon>Candidatus Accumulibacter</taxon>
    </lineage>
</organism>
<dbReference type="NCBIfam" id="NF033208">
    <property type="entry name" value="choice_anch_E"/>
    <property type="match status" value="1"/>
</dbReference>
<gene>
    <name evidence="3" type="ORF">AW10_01291</name>
</gene>
<protein>
    <submittedName>
        <fullName evidence="3">PEP-CTERM motif protein</fullName>
    </submittedName>
</protein>
<feature type="domain" description="Ice-binding protein C-terminal" evidence="2">
    <location>
        <begin position="202"/>
        <end position="224"/>
    </location>
</feature>
<name>A0A011PW45_9PROT</name>
<proteinExistence type="predicted"/>
<sequence precursor="true">MMMKKTLIAAGLLAFGVMAAAPASAGQLVTPTQHQAFSLPDLDETFELFFDGFDSSLGKLMSVHWTFEGTATLNNAVFNIGTAPATIGDPNPLSAIWNITFSSPVGLSDSELLVTPGFSGLVPAGGPTQVGTTGLVGISGMAWIDNSDPVTLADYIGAAASVLMTVSGEGTQGGSVPQTVFSGNNGTAEGIVSLYYDYDPATVPEPLSLALFGLGLAGLAASRRRKQA</sequence>
<dbReference type="AlphaFoldDB" id="A0A011PW45"/>
<feature type="chain" id="PRO_5001463010" evidence="1">
    <location>
        <begin position="26"/>
        <end position="228"/>
    </location>
</feature>
<dbReference type="Pfam" id="PF07589">
    <property type="entry name" value="PEP-CTERM"/>
    <property type="match status" value="1"/>
</dbReference>
<reference evidence="3 4" key="1">
    <citation type="submission" date="2014-02" db="EMBL/GenBank/DDBJ databases">
        <title>Expanding our view of genomic diversity in Candidatus Accumulibacter clades.</title>
        <authorList>
            <person name="Skennerton C.T."/>
            <person name="Barr J.J."/>
            <person name="Slater F.R."/>
            <person name="Bond P.L."/>
            <person name="Tyson G.W."/>
        </authorList>
    </citation>
    <scope>NUCLEOTIDE SEQUENCE [LARGE SCALE GENOMIC DNA]</scope>
    <source>
        <strain evidence="4">BA-92</strain>
    </source>
</reference>